<dbReference type="WBParaSite" id="jg15412">
    <property type="protein sequence ID" value="jg15412"/>
    <property type="gene ID" value="jg15412"/>
</dbReference>
<keyword evidence="1" id="KW-0812">Transmembrane</keyword>
<evidence type="ECO:0000313" key="3">
    <source>
        <dbReference type="WBParaSite" id="jg15412"/>
    </source>
</evidence>
<protein>
    <submittedName>
        <fullName evidence="3">Uncharacterized protein</fullName>
    </submittedName>
</protein>
<dbReference type="PANTHER" id="PTHR34492">
    <property type="entry name" value="GUSTATORY RECEPTOR FAMILY"/>
    <property type="match status" value="1"/>
</dbReference>
<dbReference type="PANTHER" id="PTHR34492:SF2">
    <property type="entry name" value="G PROTEIN-COUPLED RECEPTOR"/>
    <property type="match status" value="1"/>
</dbReference>
<organism evidence="2 3">
    <name type="scientific">Ditylenchus dipsaci</name>
    <dbReference type="NCBI Taxonomy" id="166011"/>
    <lineage>
        <taxon>Eukaryota</taxon>
        <taxon>Metazoa</taxon>
        <taxon>Ecdysozoa</taxon>
        <taxon>Nematoda</taxon>
        <taxon>Chromadorea</taxon>
        <taxon>Rhabditida</taxon>
        <taxon>Tylenchina</taxon>
        <taxon>Tylenchomorpha</taxon>
        <taxon>Sphaerularioidea</taxon>
        <taxon>Anguinidae</taxon>
        <taxon>Anguininae</taxon>
        <taxon>Ditylenchus</taxon>
    </lineage>
</organism>
<proteinExistence type="predicted"/>
<dbReference type="AlphaFoldDB" id="A0A915D344"/>
<reference evidence="3" key="1">
    <citation type="submission" date="2022-11" db="UniProtKB">
        <authorList>
            <consortium name="WormBaseParasite"/>
        </authorList>
    </citation>
    <scope>IDENTIFICATION</scope>
</reference>
<evidence type="ECO:0000313" key="2">
    <source>
        <dbReference type="Proteomes" id="UP000887574"/>
    </source>
</evidence>
<keyword evidence="1" id="KW-1133">Transmembrane helix</keyword>
<feature type="transmembrane region" description="Helical" evidence="1">
    <location>
        <begin position="155"/>
        <end position="175"/>
    </location>
</feature>
<name>A0A915D344_9BILA</name>
<evidence type="ECO:0000256" key="1">
    <source>
        <dbReference type="SAM" id="Phobius"/>
    </source>
</evidence>
<dbReference type="Proteomes" id="UP000887574">
    <property type="component" value="Unplaced"/>
</dbReference>
<sequence>MITNARKYSICSGISEREYFAAKLLHNFGKHNGLADKISEVDGIFKIYAFTMMIMGSTTTIFAMLSLIRTEKSFYLLFSAHDLACCLYHLFGLCVIPAQVYTQFRAIQHIIYRQQLVWMEYDLKIYQIIGMISDNVTQSQVGITLWGITPITKPLILTCLSLVIPYVLLCLQFQIGAHLKMQIELNKNGTIL</sequence>
<accession>A0A915D344</accession>
<feature type="transmembrane region" description="Helical" evidence="1">
    <location>
        <begin position="47"/>
        <end position="68"/>
    </location>
</feature>
<feature type="transmembrane region" description="Helical" evidence="1">
    <location>
        <begin position="74"/>
        <end position="96"/>
    </location>
</feature>
<keyword evidence="1" id="KW-0472">Membrane</keyword>
<keyword evidence="2" id="KW-1185">Reference proteome</keyword>